<evidence type="ECO:0000313" key="1">
    <source>
        <dbReference type="EMBL" id="MPM42398.1"/>
    </source>
</evidence>
<accession>A0A644ZPT7</accession>
<evidence type="ECO:0008006" key="2">
    <source>
        <dbReference type="Google" id="ProtNLM"/>
    </source>
</evidence>
<organism evidence="1">
    <name type="scientific">bioreactor metagenome</name>
    <dbReference type="NCBI Taxonomy" id="1076179"/>
    <lineage>
        <taxon>unclassified sequences</taxon>
        <taxon>metagenomes</taxon>
        <taxon>ecological metagenomes</taxon>
    </lineage>
</organism>
<name>A0A644ZPT7_9ZZZZ</name>
<dbReference type="EMBL" id="VSSQ01009716">
    <property type="protein sequence ID" value="MPM42398.1"/>
    <property type="molecule type" value="Genomic_DNA"/>
</dbReference>
<protein>
    <recommendedName>
        <fullName evidence="2">Nucleotide-diphospho-sugar transferase domain-containing protein</fullName>
    </recommendedName>
</protein>
<proteinExistence type="predicted"/>
<sequence length="283" mass="32872">MHIASFVGRAEFVAHAKILHESLKRSGINAELTFVIPKERDFNISLLKVNIEEVNLECESRLFPFYDKILAAATFEQKEKYPFLWVDVDSLFLQGQDFSLPREGIRVNSVDHCNVGIKVGNDLSPLWQEVLEKVGLPTERYLTHSVLTSVSKEKIYAYYNMGMVYLNAHKGIFSTCANILEHMLAEKEILELVEHAYVNRTFLHQMIFSAAVCRYYSKEEMFQLPEGCNVPLHMIANAEEEQKILSAKSIRYDTYFAQHKVPEFLKAWLGEERPDLSMRWYYE</sequence>
<gene>
    <name evidence="1" type="ORF">SDC9_89063</name>
</gene>
<comment type="caution">
    <text evidence="1">The sequence shown here is derived from an EMBL/GenBank/DDBJ whole genome shotgun (WGS) entry which is preliminary data.</text>
</comment>
<reference evidence="1" key="1">
    <citation type="submission" date="2019-08" db="EMBL/GenBank/DDBJ databases">
        <authorList>
            <person name="Kucharzyk K."/>
            <person name="Murdoch R.W."/>
            <person name="Higgins S."/>
            <person name="Loffler F."/>
        </authorList>
    </citation>
    <scope>NUCLEOTIDE SEQUENCE</scope>
</reference>
<dbReference type="AlphaFoldDB" id="A0A644ZPT7"/>